<keyword evidence="1" id="KW-1133">Transmembrane helix</keyword>
<protein>
    <submittedName>
        <fullName evidence="2">Uncharacterized protein</fullName>
    </submittedName>
</protein>
<dbReference type="AlphaFoldDB" id="A0A8D8VCZ0"/>
<name>A0A8D8VCZ0_9HEMI</name>
<reference evidence="2" key="1">
    <citation type="submission" date="2021-05" db="EMBL/GenBank/DDBJ databases">
        <authorList>
            <person name="Alioto T."/>
            <person name="Alioto T."/>
            <person name="Gomez Garrido J."/>
        </authorList>
    </citation>
    <scope>NUCLEOTIDE SEQUENCE</scope>
</reference>
<dbReference type="EMBL" id="HBUF01361842">
    <property type="protein sequence ID" value="CAG6721231.1"/>
    <property type="molecule type" value="Transcribed_RNA"/>
</dbReference>
<evidence type="ECO:0000313" key="2">
    <source>
        <dbReference type="EMBL" id="CAG6721231.1"/>
    </source>
</evidence>
<keyword evidence="1" id="KW-0472">Membrane</keyword>
<evidence type="ECO:0000256" key="1">
    <source>
        <dbReference type="SAM" id="Phobius"/>
    </source>
</evidence>
<organism evidence="2">
    <name type="scientific">Cacopsylla melanoneura</name>
    <dbReference type="NCBI Taxonomy" id="428564"/>
    <lineage>
        <taxon>Eukaryota</taxon>
        <taxon>Metazoa</taxon>
        <taxon>Ecdysozoa</taxon>
        <taxon>Arthropoda</taxon>
        <taxon>Hexapoda</taxon>
        <taxon>Insecta</taxon>
        <taxon>Pterygota</taxon>
        <taxon>Neoptera</taxon>
        <taxon>Paraneoptera</taxon>
        <taxon>Hemiptera</taxon>
        <taxon>Sternorrhyncha</taxon>
        <taxon>Psylloidea</taxon>
        <taxon>Psyllidae</taxon>
        <taxon>Psyllinae</taxon>
        <taxon>Cacopsylla</taxon>
    </lineage>
</organism>
<proteinExistence type="predicted"/>
<feature type="transmembrane region" description="Helical" evidence="1">
    <location>
        <begin position="66"/>
        <end position="84"/>
    </location>
</feature>
<sequence length="157" mass="17894">MGGLGGRSVTHLSRLTRQLGQLLLELGYGRGSIHVIDGILLGQFVVFSSASSASVAAIILCPYLAQFVSLFFILVFTFVLVRGLDIVPDYHRTHQEPGNLARRFIFFLNRSRGRRRRGTFFTLWQGQLLTRRFSSLWVRVRCYAPHTARAQITHYRP</sequence>
<accession>A0A8D8VCZ0</accession>
<keyword evidence="1" id="KW-0812">Transmembrane</keyword>
<feature type="transmembrane region" description="Helical" evidence="1">
    <location>
        <begin position="39"/>
        <end position="60"/>
    </location>
</feature>